<protein>
    <submittedName>
        <fullName evidence="1">Uncharacterized protein</fullName>
    </submittedName>
</protein>
<keyword evidence="2" id="KW-1185">Reference proteome</keyword>
<dbReference type="Proteomes" id="UP000634136">
    <property type="component" value="Unassembled WGS sequence"/>
</dbReference>
<name>A0A834XE30_9FABA</name>
<reference evidence="1" key="1">
    <citation type="submission" date="2020-09" db="EMBL/GenBank/DDBJ databases">
        <title>Genome-Enabled Discovery of Anthraquinone Biosynthesis in Senna tora.</title>
        <authorList>
            <person name="Kang S.-H."/>
            <person name="Pandey R.P."/>
            <person name="Lee C.-M."/>
            <person name="Sim J.-S."/>
            <person name="Jeong J.-T."/>
            <person name="Choi B.-S."/>
            <person name="Jung M."/>
            <person name="Ginzburg D."/>
            <person name="Zhao K."/>
            <person name="Won S.Y."/>
            <person name="Oh T.-J."/>
            <person name="Yu Y."/>
            <person name="Kim N.-H."/>
            <person name="Lee O.R."/>
            <person name="Lee T.-H."/>
            <person name="Bashyal P."/>
            <person name="Kim T.-S."/>
            <person name="Lee W.-H."/>
            <person name="Kawkins C."/>
            <person name="Kim C.-K."/>
            <person name="Kim J.S."/>
            <person name="Ahn B.O."/>
            <person name="Rhee S.Y."/>
            <person name="Sohng J.K."/>
        </authorList>
    </citation>
    <scope>NUCLEOTIDE SEQUENCE</scope>
    <source>
        <tissue evidence="1">Leaf</tissue>
    </source>
</reference>
<dbReference type="EMBL" id="JAAIUW010000002">
    <property type="protein sequence ID" value="KAF7842572.1"/>
    <property type="molecule type" value="Genomic_DNA"/>
</dbReference>
<accession>A0A834XE30</accession>
<dbReference type="AlphaFoldDB" id="A0A834XE30"/>
<organism evidence="1 2">
    <name type="scientific">Senna tora</name>
    <dbReference type="NCBI Taxonomy" id="362788"/>
    <lineage>
        <taxon>Eukaryota</taxon>
        <taxon>Viridiplantae</taxon>
        <taxon>Streptophyta</taxon>
        <taxon>Embryophyta</taxon>
        <taxon>Tracheophyta</taxon>
        <taxon>Spermatophyta</taxon>
        <taxon>Magnoliopsida</taxon>
        <taxon>eudicotyledons</taxon>
        <taxon>Gunneridae</taxon>
        <taxon>Pentapetalae</taxon>
        <taxon>rosids</taxon>
        <taxon>fabids</taxon>
        <taxon>Fabales</taxon>
        <taxon>Fabaceae</taxon>
        <taxon>Caesalpinioideae</taxon>
        <taxon>Cassia clade</taxon>
        <taxon>Senna</taxon>
    </lineage>
</organism>
<sequence length="94" mass="9943">MAWIPTNSTAFGTPTLRSNTLPISPAIIAGTAYSVKLTVIPPSSPFLNTALLPVKSSSKTTPNPYTSLFVVSHSSCGFNCTLFLGSHDVLLRFA</sequence>
<proteinExistence type="predicted"/>
<evidence type="ECO:0000313" key="1">
    <source>
        <dbReference type="EMBL" id="KAF7842572.1"/>
    </source>
</evidence>
<gene>
    <name evidence="1" type="ORF">G2W53_004870</name>
</gene>
<comment type="caution">
    <text evidence="1">The sequence shown here is derived from an EMBL/GenBank/DDBJ whole genome shotgun (WGS) entry which is preliminary data.</text>
</comment>
<evidence type="ECO:0000313" key="2">
    <source>
        <dbReference type="Proteomes" id="UP000634136"/>
    </source>
</evidence>